<proteinExistence type="inferred from homology"/>
<gene>
    <name evidence="4 6" type="primary">msrA</name>
    <name evidence="6" type="ORF">AB6724_19005</name>
</gene>
<name>A0ABV3ZZ88_9BURK</name>
<dbReference type="PROSITE" id="PS51318">
    <property type="entry name" value="TAT"/>
    <property type="match status" value="1"/>
</dbReference>
<evidence type="ECO:0000259" key="5">
    <source>
        <dbReference type="Pfam" id="PF01625"/>
    </source>
</evidence>
<sequence>MNTRLTSLPVASRRTLLQTLAGGSVLLGGGLLWQRLALSAEEAVRIPAPALDLPAGGQAPQRAIFAGGCFWGVQGVYQHVKGVLRAVSGYSGGAATTASYEQVSRGNTGHAESVEVTFDPAQVSYGALLQIFFSVVHDPTQLNRQGPDTGTQYRSAIFATSPAQLKMAQAYVAQLDAAHVYPKPIVTRLEDRAGFYPAETYHQDFMTENPGNPYIAFNDLPKVENLRRLFPDRYRREPVLVKQSHS</sequence>
<dbReference type="EMBL" id="JBFYGN010000029">
    <property type="protein sequence ID" value="MEX8194926.1"/>
    <property type="molecule type" value="Genomic_DNA"/>
</dbReference>
<evidence type="ECO:0000256" key="1">
    <source>
        <dbReference type="ARBA" id="ARBA00023002"/>
    </source>
</evidence>
<comment type="caution">
    <text evidence="6">The sequence shown here is derived from an EMBL/GenBank/DDBJ whole genome shotgun (WGS) entry which is preliminary data.</text>
</comment>
<evidence type="ECO:0000256" key="2">
    <source>
        <dbReference type="ARBA" id="ARBA00047806"/>
    </source>
</evidence>
<dbReference type="GO" id="GO:0008113">
    <property type="term" value="F:peptide-methionine (S)-S-oxide reductase activity"/>
    <property type="evidence" value="ECO:0007669"/>
    <property type="project" value="UniProtKB-EC"/>
</dbReference>
<comment type="catalytic activity">
    <reaction evidence="2 4">
        <text>L-methionyl-[protein] + [thioredoxin]-disulfide + H2O = L-methionyl-(S)-S-oxide-[protein] + [thioredoxin]-dithiol</text>
        <dbReference type="Rhea" id="RHEA:14217"/>
        <dbReference type="Rhea" id="RHEA-COMP:10698"/>
        <dbReference type="Rhea" id="RHEA-COMP:10700"/>
        <dbReference type="Rhea" id="RHEA-COMP:12313"/>
        <dbReference type="Rhea" id="RHEA-COMP:12315"/>
        <dbReference type="ChEBI" id="CHEBI:15377"/>
        <dbReference type="ChEBI" id="CHEBI:16044"/>
        <dbReference type="ChEBI" id="CHEBI:29950"/>
        <dbReference type="ChEBI" id="CHEBI:44120"/>
        <dbReference type="ChEBI" id="CHEBI:50058"/>
        <dbReference type="EC" id="1.8.4.11"/>
    </reaction>
</comment>
<evidence type="ECO:0000313" key="7">
    <source>
        <dbReference type="Proteomes" id="UP001561046"/>
    </source>
</evidence>
<keyword evidence="7" id="KW-1185">Reference proteome</keyword>
<dbReference type="EC" id="1.8.4.11" evidence="4"/>
<dbReference type="RefSeq" id="WP_369340102.1">
    <property type="nucleotide sequence ID" value="NZ_JBFYGN010000029.1"/>
</dbReference>
<dbReference type="InterPro" id="IPR006311">
    <property type="entry name" value="TAT_signal"/>
</dbReference>
<dbReference type="SUPFAM" id="SSF55068">
    <property type="entry name" value="Peptide methionine sulfoxide reductase"/>
    <property type="match status" value="1"/>
</dbReference>
<comment type="function">
    <text evidence="4">Has an important function as a repair enzyme for proteins that have been inactivated by oxidation. Catalyzes the reversible oxidation-reduction of methionine sulfoxide in proteins to methionine.</text>
</comment>
<dbReference type="Gene3D" id="3.30.1060.10">
    <property type="entry name" value="Peptide methionine sulphoxide reductase MsrA"/>
    <property type="match status" value="1"/>
</dbReference>
<evidence type="ECO:0000313" key="6">
    <source>
        <dbReference type="EMBL" id="MEX8194926.1"/>
    </source>
</evidence>
<dbReference type="HAMAP" id="MF_01401">
    <property type="entry name" value="MsrA"/>
    <property type="match status" value="1"/>
</dbReference>
<accession>A0ABV3ZZ88</accession>
<dbReference type="NCBIfam" id="TIGR00401">
    <property type="entry name" value="msrA"/>
    <property type="match status" value="1"/>
</dbReference>
<dbReference type="InterPro" id="IPR002569">
    <property type="entry name" value="Met_Sox_Rdtase_MsrA_dom"/>
</dbReference>
<comment type="catalytic activity">
    <reaction evidence="3 4">
        <text>[thioredoxin]-disulfide + L-methionine + H2O = L-methionine (S)-S-oxide + [thioredoxin]-dithiol</text>
        <dbReference type="Rhea" id="RHEA:19993"/>
        <dbReference type="Rhea" id="RHEA-COMP:10698"/>
        <dbReference type="Rhea" id="RHEA-COMP:10700"/>
        <dbReference type="ChEBI" id="CHEBI:15377"/>
        <dbReference type="ChEBI" id="CHEBI:29950"/>
        <dbReference type="ChEBI" id="CHEBI:50058"/>
        <dbReference type="ChEBI" id="CHEBI:57844"/>
        <dbReference type="ChEBI" id="CHEBI:58772"/>
        <dbReference type="EC" id="1.8.4.11"/>
    </reaction>
</comment>
<evidence type="ECO:0000256" key="3">
    <source>
        <dbReference type="ARBA" id="ARBA00048782"/>
    </source>
</evidence>
<dbReference type="Proteomes" id="UP001561046">
    <property type="component" value="Unassembled WGS sequence"/>
</dbReference>
<organism evidence="6 7">
    <name type="scientific">Comamonas guangdongensis</name>
    <dbReference type="NCBI Taxonomy" id="510515"/>
    <lineage>
        <taxon>Bacteria</taxon>
        <taxon>Pseudomonadati</taxon>
        <taxon>Pseudomonadota</taxon>
        <taxon>Betaproteobacteria</taxon>
        <taxon>Burkholderiales</taxon>
        <taxon>Comamonadaceae</taxon>
        <taxon>Comamonas</taxon>
    </lineage>
</organism>
<dbReference type="Pfam" id="PF01625">
    <property type="entry name" value="PMSR"/>
    <property type="match status" value="1"/>
</dbReference>
<feature type="active site" evidence="4">
    <location>
        <position position="69"/>
    </location>
</feature>
<dbReference type="InterPro" id="IPR036509">
    <property type="entry name" value="Met_Sox_Rdtase_MsrA_sf"/>
</dbReference>
<reference evidence="6 7" key="1">
    <citation type="journal article" date="2013" name="Int. J. Syst. Evol. Microbiol.">
        <title>Comamonas guangdongensis sp. nov., isolated from subterranean forest sediment, and emended description of the genus Comamonas.</title>
        <authorList>
            <person name="Zhang J."/>
            <person name="Wang Y."/>
            <person name="Zhou S."/>
            <person name="Wu C."/>
            <person name="He J."/>
            <person name="Li F."/>
        </authorList>
    </citation>
    <scope>NUCLEOTIDE SEQUENCE [LARGE SCALE GENOMIC DNA]</scope>
    <source>
        <strain evidence="6 7">CCTCC AB2011133</strain>
    </source>
</reference>
<dbReference type="PANTHER" id="PTHR43774">
    <property type="entry name" value="PEPTIDE METHIONINE SULFOXIDE REDUCTASE"/>
    <property type="match status" value="1"/>
</dbReference>
<evidence type="ECO:0000256" key="4">
    <source>
        <dbReference type="HAMAP-Rule" id="MF_01401"/>
    </source>
</evidence>
<feature type="domain" description="Peptide methionine sulphoxide reductase MsrA" evidence="5">
    <location>
        <begin position="63"/>
        <end position="214"/>
    </location>
</feature>
<comment type="similarity">
    <text evidence="4">Belongs to the MsrA Met sulfoxide reductase family.</text>
</comment>
<protein>
    <recommendedName>
        <fullName evidence="4">Peptide methionine sulfoxide reductase MsrA</fullName>
        <shortName evidence="4">Protein-methionine-S-oxide reductase</shortName>
        <ecNumber evidence="4">1.8.4.11</ecNumber>
    </recommendedName>
    <alternativeName>
        <fullName evidence="4">Peptide-methionine (S)-S-oxide reductase</fullName>
        <shortName evidence="4">Peptide Met(O) reductase</shortName>
    </alternativeName>
</protein>
<keyword evidence="1 4" id="KW-0560">Oxidoreductase</keyword>
<dbReference type="PANTHER" id="PTHR43774:SF1">
    <property type="entry name" value="PEPTIDE METHIONINE SULFOXIDE REDUCTASE MSRA 2"/>
    <property type="match status" value="1"/>
</dbReference>